<dbReference type="Proteomes" id="UP001304515">
    <property type="component" value="Chromosome"/>
</dbReference>
<proteinExistence type="predicted"/>
<dbReference type="AlphaFoldDB" id="A0AA96J1Q5"/>
<dbReference type="KEGG" id="fcj:RN605_04775"/>
<evidence type="ECO:0000313" key="2">
    <source>
        <dbReference type="EMBL" id="WNM22678.1"/>
    </source>
</evidence>
<reference evidence="1 3" key="1">
    <citation type="submission" date="2023-09" db="EMBL/GenBank/DDBJ databases">
        <title>Flavobacterium sp. a novel bacteria isolate from Pepper rhizosphere.</title>
        <authorList>
            <person name="Peng Y."/>
            <person name="Lee J."/>
        </authorList>
    </citation>
    <scope>NUCLEOTIDE SEQUENCE</scope>
    <source>
        <strain evidence="1">PMR2A8</strain>
        <strain evidence="2 3">PMTSA4</strain>
    </source>
</reference>
<sequence>MNKYQLLKNNEDTIYQFVKNGILSYQIIRDISIFEDFNKLESHSNIKNVEVRYSLIGDEYELSSKRIEQIILQMQKDII</sequence>
<protein>
    <submittedName>
        <fullName evidence="1">Uncharacterized protein</fullName>
    </submittedName>
</protein>
<name>A0AA96J1Q5_9FLAO</name>
<gene>
    <name evidence="2" type="ORF">RN605_04775</name>
    <name evidence="1" type="ORF">RN608_11475</name>
</gene>
<accession>A0AA96J6D1</accession>
<dbReference type="RefSeq" id="WP_313322683.1">
    <property type="nucleotide sequence ID" value="NZ_CP134878.1"/>
</dbReference>
<organism evidence="1">
    <name type="scientific">Flavobacterium capsici</name>
    <dbReference type="NCBI Taxonomy" id="3075618"/>
    <lineage>
        <taxon>Bacteria</taxon>
        <taxon>Pseudomonadati</taxon>
        <taxon>Bacteroidota</taxon>
        <taxon>Flavobacteriia</taxon>
        <taxon>Flavobacteriales</taxon>
        <taxon>Flavobacteriaceae</taxon>
        <taxon>Flavobacterium</taxon>
    </lineage>
</organism>
<dbReference type="EMBL" id="CP134878">
    <property type="protein sequence ID" value="WNM18627.1"/>
    <property type="molecule type" value="Genomic_DNA"/>
</dbReference>
<dbReference type="EMBL" id="CP134890">
    <property type="protein sequence ID" value="WNM22678.1"/>
    <property type="molecule type" value="Genomic_DNA"/>
</dbReference>
<keyword evidence="3" id="KW-1185">Reference proteome</keyword>
<accession>A0AA96J1Q5</accession>
<evidence type="ECO:0000313" key="1">
    <source>
        <dbReference type="EMBL" id="WNM18627.1"/>
    </source>
</evidence>
<evidence type="ECO:0000313" key="3">
    <source>
        <dbReference type="Proteomes" id="UP001304515"/>
    </source>
</evidence>